<evidence type="ECO:0000313" key="2">
    <source>
        <dbReference type="EMBL" id="MCX8532683.1"/>
    </source>
</evidence>
<keyword evidence="2" id="KW-0540">Nuclease</keyword>
<dbReference type="GO" id="GO:0004519">
    <property type="term" value="F:endonuclease activity"/>
    <property type="evidence" value="ECO:0007669"/>
    <property type="project" value="UniProtKB-KW"/>
</dbReference>
<dbReference type="Proteomes" id="UP001070176">
    <property type="component" value="Unassembled WGS sequence"/>
</dbReference>
<dbReference type="RefSeq" id="WP_267281232.1">
    <property type="nucleotide sequence ID" value="NZ_JAOVZV010000008.1"/>
</dbReference>
<dbReference type="InterPro" id="IPR003615">
    <property type="entry name" value="HNH_nuc"/>
</dbReference>
<accession>A0ABT3Y3G9</accession>
<dbReference type="SMART" id="SM00507">
    <property type="entry name" value="HNHc"/>
    <property type="match status" value="1"/>
</dbReference>
<feature type="domain" description="HNH nuclease" evidence="1">
    <location>
        <begin position="158"/>
        <end position="221"/>
    </location>
</feature>
<keyword evidence="2" id="KW-0378">Hydrolase</keyword>
<reference evidence="2" key="1">
    <citation type="submission" date="2022-10" db="EMBL/GenBank/DDBJ databases">
        <title>Chryseobacterium sp. nov., a novel bacterial species.</title>
        <authorList>
            <person name="Cao Y."/>
        </authorList>
    </citation>
    <scope>NUCLEOTIDE SEQUENCE</scope>
    <source>
        <strain evidence="2">KC 927</strain>
    </source>
</reference>
<proteinExistence type="predicted"/>
<dbReference type="InterPro" id="IPR002711">
    <property type="entry name" value="HNH"/>
</dbReference>
<evidence type="ECO:0000313" key="3">
    <source>
        <dbReference type="Proteomes" id="UP001070176"/>
    </source>
</evidence>
<gene>
    <name evidence="2" type="ORF">OEA66_09985</name>
</gene>
<name>A0ABT3Y3G9_9FLAO</name>
<comment type="caution">
    <text evidence="2">The sequence shown here is derived from an EMBL/GenBank/DDBJ whole genome shotgun (WGS) entry which is preliminary data.</text>
</comment>
<dbReference type="Gene3D" id="1.10.30.50">
    <property type="match status" value="1"/>
</dbReference>
<protein>
    <submittedName>
        <fullName evidence="2">HNH endonuclease</fullName>
    </submittedName>
</protein>
<keyword evidence="3" id="KW-1185">Reference proteome</keyword>
<dbReference type="CDD" id="cd00085">
    <property type="entry name" value="HNHc"/>
    <property type="match status" value="1"/>
</dbReference>
<evidence type="ECO:0000259" key="1">
    <source>
        <dbReference type="SMART" id="SM00507"/>
    </source>
</evidence>
<organism evidence="2 3">
    <name type="scientific">Chryseobacterium luquanense</name>
    <dbReference type="NCBI Taxonomy" id="2983766"/>
    <lineage>
        <taxon>Bacteria</taxon>
        <taxon>Pseudomonadati</taxon>
        <taxon>Bacteroidota</taxon>
        <taxon>Flavobacteriia</taxon>
        <taxon>Flavobacteriales</taxon>
        <taxon>Weeksellaceae</taxon>
        <taxon>Chryseobacterium group</taxon>
        <taxon>Chryseobacterium</taxon>
    </lineage>
</organism>
<dbReference type="EMBL" id="JAOVZV010000008">
    <property type="protein sequence ID" value="MCX8532683.1"/>
    <property type="molecule type" value="Genomic_DNA"/>
</dbReference>
<keyword evidence="2" id="KW-0255">Endonuclease</keyword>
<dbReference type="Pfam" id="PF01844">
    <property type="entry name" value="HNH"/>
    <property type="match status" value="1"/>
</dbReference>
<sequence>MKNPKWHRDELILTLNLYYNLESKSFVSTNSEIINLSKILNKLPLHSNQSRNSDFRNPNGVAMKLSNFTSIDSNNPAKGLDRTSRLDKQIFFEFQNSRNLLTNISNVIIETLSDDDLSSKIYQIEEEPKTSIKEAVEGEILFKLHKLRERNQKLIDSKKQQILKQNGKLACEVCEFDFSKKYGEIGKGFIECHHTQQLSTYKINQKTTLDNLALVCSNCHRMLHRLPEDMSIERLKNQVS</sequence>